<dbReference type="EMBL" id="CP002379">
    <property type="protein sequence ID" value="ADX73157.1"/>
    <property type="molecule type" value="Genomic_DNA"/>
</dbReference>
<evidence type="ECO:0000313" key="2">
    <source>
        <dbReference type="EMBL" id="ADX73157.1"/>
    </source>
</evidence>
<sequence precursor="true">MGSWSKERRIYLAIGILACLAGVALIAFSI</sequence>
<evidence type="ECO:0000256" key="1">
    <source>
        <dbReference type="SAM" id="Phobius"/>
    </source>
</evidence>
<evidence type="ECO:0000313" key="3">
    <source>
        <dbReference type="Proteomes" id="UP000008639"/>
    </source>
</evidence>
<proteinExistence type="predicted"/>
<protein>
    <submittedName>
        <fullName evidence="2">Uncharacterized protein</fullName>
    </submittedName>
</protein>
<gene>
    <name evidence="2" type="ordered locus">Asphe3_20020</name>
</gene>
<keyword evidence="1" id="KW-0812">Transmembrane</keyword>
<dbReference type="AlphaFoldDB" id="F0M205"/>
<dbReference type="Proteomes" id="UP000008639">
    <property type="component" value="Chromosome"/>
</dbReference>
<organism evidence="2 3">
    <name type="scientific">Pseudarthrobacter phenanthrenivorans (strain DSM 18606 / JCM 16027 / LMG 23796 / Sphe3)</name>
    <name type="common">Arthrobacter phenanthrenivorans</name>
    <dbReference type="NCBI Taxonomy" id="930171"/>
    <lineage>
        <taxon>Bacteria</taxon>
        <taxon>Bacillati</taxon>
        <taxon>Actinomycetota</taxon>
        <taxon>Actinomycetes</taxon>
        <taxon>Micrococcales</taxon>
        <taxon>Micrococcaceae</taxon>
        <taxon>Pseudarthrobacter</taxon>
    </lineage>
</organism>
<name>F0M205_PSEPM</name>
<keyword evidence="1" id="KW-1133">Transmembrane helix</keyword>
<dbReference type="HOGENOM" id="CLU_221351_0_0_11"/>
<keyword evidence="1" id="KW-0472">Membrane</keyword>
<reference evidence="2 3" key="1">
    <citation type="journal article" date="2011" name="Stand. Genomic Sci.">
        <title>Complete genome sequence of Arthrobacter phenanthrenivorans type strain (Sphe3).</title>
        <authorList>
            <person name="Kallimanis A."/>
            <person name="Labutti K.M."/>
            <person name="Lapidus A."/>
            <person name="Clum A."/>
            <person name="Lykidis A."/>
            <person name="Mavromatis K."/>
            <person name="Pagani I."/>
            <person name="Liolios K."/>
            <person name="Ivanova N."/>
            <person name="Goodwin L."/>
            <person name="Pitluck S."/>
            <person name="Chen A."/>
            <person name="Palaniappan K."/>
            <person name="Markowitz V."/>
            <person name="Bristow J."/>
            <person name="Velentzas A.D."/>
            <person name="Perisynakis A."/>
            <person name="Ouzounis C.C."/>
            <person name="Kyrpides N.C."/>
            <person name="Koukkou A.I."/>
            <person name="Drainas C."/>
        </authorList>
    </citation>
    <scope>NUCLEOTIDE SEQUENCE [LARGE SCALE GENOMIC DNA]</scope>
    <source>
        <strain evidence="3">DSM 18606 / JCM 16027 / LMG 23796 / Sphe3</strain>
    </source>
</reference>
<accession>F0M205</accession>
<feature type="transmembrane region" description="Helical" evidence="1">
    <location>
        <begin position="12"/>
        <end position="29"/>
    </location>
</feature>
<dbReference type="KEGG" id="apn:Asphe3_20020"/>
<dbReference type="STRING" id="930171.Asphe3_20020"/>